<proteinExistence type="predicted"/>
<dbReference type="OrthoDB" id="7427585at2759"/>
<feature type="compositionally biased region" description="Basic and acidic residues" evidence="1">
    <location>
        <begin position="617"/>
        <end position="627"/>
    </location>
</feature>
<dbReference type="Proteomes" id="UP000663880">
    <property type="component" value="Unassembled WGS sequence"/>
</dbReference>
<organism evidence="2 3">
    <name type="scientific">Pieris macdunnoughi</name>
    <dbReference type="NCBI Taxonomy" id="345717"/>
    <lineage>
        <taxon>Eukaryota</taxon>
        <taxon>Metazoa</taxon>
        <taxon>Ecdysozoa</taxon>
        <taxon>Arthropoda</taxon>
        <taxon>Hexapoda</taxon>
        <taxon>Insecta</taxon>
        <taxon>Pterygota</taxon>
        <taxon>Neoptera</taxon>
        <taxon>Endopterygota</taxon>
        <taxon>Lepidoptera</taxon>
        <taxon>Glossata</taxon>
        <taxon>Ditrysia</taxon>
        <taxon>Papilionoidea</taxon>
        <taxon>Pieridae</taxon>
        <taxon>Pierinae</taxon>
        <taxon>Pieris</taxon>
    </lineage>
</organism>
<feature type="region of interest" description="Disordered" evidence="1">
    <location>
        <begin position="150"/>
        <end position="442"/>
    </location>
</feature>
<feature type="compositionally biased region" description="Polar residues" evidence="1">
    <location>
        <begin position="416"/>
        <end position="426"/>
    </location>
</feature>
<feature type="compositionally biased region" description="Basic and acidic residues" evidence="1">
    <location>
        <begin position="317"/>
        <end position="326"/>
    </location>
</feature>
<feature type="compositionally biased region" description="Basic and acidic residues" evidence="1">
    <location>
        <begin position="204"/>
        <end position="228"/>
    </location>
</feature>
<feature type="compositionally biased region" description="Polar residues" evidence="1">
    <location>
        <begin position="532"/>
        <end position="557"/>
    </location>
</feature>
<feature type="region of interest" description="Disordered" evidence="1">
    <location>
        <begin position="598"/>
        <end position="657"/>
    </location>
</feature>
<dbReference type="EMBL" id="CAJOBZ010000008">
    <property type="protein sequence ID" value="CAF4821030.1"/>
    <property type="molecule type" value="Genomic_DNA"/>
</dbReference>
<feature type="compositionally biased region" description="Polar residues" evidence="1">
    <location>
        <begin position="396"/>
        <end position="408"/>
    </location>
</feature>
<feature type="compositionally biased region" description="Polar residues" evidence="1">
    <location>
        <begin position="81"/>
        <end position="96"/>
    </location>
</feature>
<feature type="compositionally biased region" description="Polar residues" evidence="1">
    <location>
        <begin position="631"/>
        <end position="646"/>
    </location>
</feature>
<feature type="region of interest" description="Disordered" evidence="1">
    <location>
        <begin position="72"/>
        <end position="102"/>
    </location>
</feature>
<feature type="compositionally biased region" description="Basic and acidic residues" evidence="1">
    <location>
        <begin position="474"/>
        <end position="487"/>
    </location>
</feature>
<dbReference type="AlphaFoldDB" id="A0A821QAD9"/>
<evidence type="ECO:0000256" key="1">
    <source>
        <dbReference type="SAM" id="MobiDB-lite"/>
    </source>
</evidence>
<evidence type="ECO:0000313" key="2">
    <source>
        <dbReference type="EMBL" id="CAF4821030.1"/>
    </source>
</evidence>
<feature type="region of interest" description="Disordered" evidence="1">
    <location>
        <begin position="470"/>
        <end position="503"/>
    </location>
</feature>
<feature type="region of interest" description="Disordered" evidence="1">
    <location>
        <begin position="531"/>
        <end position="563"/>
    </location>
</feature>
<feature type="compositionally biased region" description="Basic and acidic residues" evidence="1">
    <location>
        <begin position="240"/>
        <end position="281"/>
    </location>
</feature>
<comment type="caution">
    <text evidence="2">The sequence shown here is derived from an EMBL/GenBank/DDBJ whole genome shotgun (WGS) entry which is preliminary data.</text>
</comment>
<feature type="compositionally biased region" description="Basic and acidic residues" evidence="1">
    <location>
        <begin position="364"/>
        <end position="386"/>
    </location>
</feature>
<feature type="compositionally biased region" description="Acidic residues" evidence="1">
    <location>
        <begin position="488"/>
        <end position="502"/>
    </location>
</feature>
<feature type="compositionally biased region" description="Polar residues" evidence="1">
    <location>
        <begin position="230"/>
        <end position="239"/>
    </location>
</feature>
<name>A0A821QAD9_9NEOP</name>
<reference evidence="2" key="1">
    <citation type="submission" date="2021-02" db="EMBL/GenBank/DDBJ databases">
        <authorList>
            <person name="Steward A R."/>
        </authorList>
    </citation>
    <scope>NUCLEOTIDE SEQUENCE</scope>
</reference>
<keyword evidence="3" id="KW-1185">Reference proteome</keyword>
<protein>
    <submittedName>
        <fullName evidence="2">Uncharacterized protein</fullName>
    </submittedName>
</protein>
<evidence type="ECO:0000313" key="3">
    <source>
        <dbReference type="Proteomes" id="UP000663880"/>
    </source>
</evidence>
<sequence>MRVLYDITDAIVVKNNSLTKQDNATENITNNTAADTGTRNNITQSYENSTESINKNEIKSNTQLDHVNIKIGNVSPKPSKIANSNKEVTKTSTGHYKNTLRKRRSTPLIYDYVTHHGPKSNGKLENEDIVLNSNLADFLIKTSHDRLTPRDTIEINQSKQSEEDNNNENDNFKQNSYKPQNKNSQEIDESSESSSLSKEDEESREISNHKQNNNDDSRESKYNGDVRGEISNSQNYNSREVNRGSFNKDKSYLNDGESNSRESEHIGKIDTSRKVEDDPRSESNSSESDEEKSSNSEENTLSVDRDKIQFKLPVKSHNSEEGRSDSNESIELKIPNKPLESTNSYRNDNKDNGEDGLNSESNESEEKKDQVRKVNKYNDDIKQSEEIDKEEENNLLDVNNSKSQNYDSPTAKFKNNDPNLNTNVSDESTEQSNDDNSKESFISKTIVPDVGVDLEPFDAGLNHSLHKNNSKLRNIHDDEVKPVKELNEESSTESNEESEELPLFENLKDRENKKDLKLDVERIPLDYKYVQTMPNRNVKSSKTYSPQLDTNGQTSPKPQDDEFDENLNIKFSDISIKLPEIKLPDDILSYNYEKPVYPKQKTSNWHNDESGEDESETEKSPKEHDDANYTYRDSFSKNYNTNGKQSSGKKDEDDEDEDLYEKFVRERFGKRRLNEAKSSKYIKPNKELFNTIQNVLRKTEKIQQEAEKSGDPKAGYAWTLEYGENL</sequence>
<gene>
    <name evidence="2" type="ORF">PMACD_LOCUS4602</name>
</gene>
<accession>A0A821QAD9</accession>